<feature type="region of interest" description="Disordered" evidence="1">
    <location>
        <begin position="1"/>
        <end position="20"/>
    </location>
</feature>
<evidence type="ECO:0008006" key="5">
    <source>
        <dbReference type="Google" id="ProtNLM"/>
    </source>
</evidence>
<gene>
    <name evidence="3" type="ORF">DW352_10270</name>
</gene>
<dbReference type="OrthoDB" id="7975584at2"/>
<evidence type="ECO:0000256" key="1">
    <source>
        <dbReference type="SAM" id="MobiDB-lite"/>
    </source>
</evidence>
<evidence type="ECO:0000313" key="3">
    <source>
        <dbReference type="EMBL" id="AXK80860.1"/>
    </source>
</evidence>
<feature type="transmembrane region" description="Helical" evidence="2">
    <location>
        <begin position="98"/>
        <end position="120"/>
    </location>
</feature>
<sequence>MVRESSHAMPFPEPAEMNVHDPRLTLAPEPAAVPPRRRLAALSGGQIAVVTILMLVVASIPIWTNPVPPLSDYVNHLSRMQVIANIGKDPNLSRFYEIVWQPIPNLMMDLIVPVIARVVSVYHAGQIFLIAMFALLISGAIALNRALFGRWSAFPLVAFPLLYNHVFLVGLTNYIFGIGLALWALACWTFLREKHWAIRLGVSTLFTVSLFFCHLSALGVYGVGLLAMELYRLWTRRQEPLGWRLVDFVATGIPFLPALPLLLLSPTMRLAEENYWERLGKIDGLIYAVQVYSDIAAFALLALAITGMAWAVRRNLVRFHPLFWVMLAVCGIVYLAMPRVAFATYMADQRLPIAFVFMLIACADIDLRHRLVRRGFLAFLVVTLLVRVIEVDVTWAELSTSTSEFRASVKRLKPGAKVLVAYAKGDGGDDVAEYGLVHAACLAIIERSALVTTVFSVKGKQVLHVKPEYRSIVDNEDGTPPTVARLLIAADREDPDAPKYWDNWPKHYDYVYLLFTDSDADNPDPAHLTLMQDGTNFQLYRVNGSATSAVPQRQQLSAGEPQR</sequence>
<name>A0A345ZVB3_9HYPH</name>
<feature type="transmembrane region" description="Helical" evidence="2">
    <location>
        <begin position="241"/>
        <end position="264"/>
    </location>
</feature>
<keyword evidence="4" id="KW-1185">Reference proteome</keyword>
<feature type="transmembrane region" description="Helical" evidence="2">
    <location>
        <begin position="167"/>
        <end position="191"/>
    </location>
</feature>
<proteinExistence type="predicted"/>
<protein>
    <recommendedName>
        <fullName evidence="5">Glycosyltransferase RgtA/B/C/D-like domain-containing protein</fullName>
    </recommendedName>
</protein>
<feature type="transmembrane region" description="Helical" evidence="2">
    <location>
        <begin position="285"/>
        <end position="310"/>
    </location>
</feature>
<dbReference type="EMBL" id="CP031417">
    <property type="protein sequence ID" value="AXK80860.1"/>
    <property type="molecule type" value="Genomic_DNA"/>
</dbReference>
<feature type="transmembrane region" description="Helical" evidence="2">
    <location>
        <begin position="127"/>
        <end position="147"/>
    </location>
</feature>
<dbReference type="KEGG" id="ptaw:DW352_10270"/>
<evidence type="ECO:0000313" key="4">
    <source>
        <dbReference type="Proteomes" id="UP000254889"/>
    </source>
</evidence>
<reference evidence="3 4" key="1">
    <citation type="submission" date="2018-07" db="EMBL/GenBank/DDBJ databases">
        <authorList>
            <person name="Quirk P.G."/>
            <person name="Krulwich T.A."/>
        </authorList>
    </citation>
    <scope>NUCLEOTIDE SEQUENCE [LARGE SCALE GENOMIC DNA]</scope>
    <source>
        <strain evidence="3 4">CC-BB4</strain>
    </source>
</reference>
<keyword evidence="2" id="KW-0812">Transmembrane</keyword>
<accession>A0A345ZVB3</accession>
<evidence type="ECO:0000256" key="2">
    <source>
        <dbReference type="SAM" id="Phobius"/>
    </source>
</evidence>
<keyword evidence="2" id="KW-1133">Transmembrane helix</keyword>
<organism evidence="3 4">
    <name type="scientific">Pseudolabrys taiwanensis</name>
    <dbReference type="NCBI Taxonomy" id="331696"/>
    <lineage>
        <taxon>Bacteria</taxon>
        <taxon>Pseudomonadati</taxon>
        <taxon>Pseudomonadota</taxon>
        <taxon>Alphaproteobacteria</taxon>
        <taxon>Hyphomicrobiales</taxon>
        <taxon>Xanthobacteraceae</taxon>
        <taxon>Pseudolabrys</taxon>
    </lineage>
</organism>
<keyword evidence="2" id="KW-0472">Membrane</keyword>
<feature type="transmembrane region" description="Helical" evidence="2">
    <location>
        <begin position="39"/>
        <end position="63"/>
    </location>
</feature>
<feature type="transmembrane region" description="Helical" evidence="2">
    <location>
        <begin position="322"/>
        <end position="342"/>
    </location>
</feature>
<dbReference type="Proteomes" id="UP000254889">
    <property type="component" value="Chromosome"/>
</dbReference>
<dbReference type="AlphaFoldDB" id="A0A345ZVB3"/>
<feature type="transmembrane region" description="Helical" evidence="2">
    <location>
        <begin position="198"/>
        <end position="221"/>
    </location>
</feature>